<dbReference type="EMBL" id="LVIE01000068">
    <property type="protein sequence ID" value="OHT25110.1"/>
    <property type="molecule type" value="Genomic_DNA"/>
</dbReference>
<evidence type="ECO:0000259" key="1">
    <source>
        <dbReference type="PROSITE" id="PS50943"/>
    </source>
</evidence>
<sequence length="91" mass="10332">MVNSNKDFFIKNLNLEIGGFIRKVRVENGLTGAQLGKLVGVSQQQISRYERGSNEISLSYFIFILSMMDVQFSDFASYSSFFNETNSIVMI</sequence>
<gene>
    <name evidence="3" type="ORF">A3Q29_15250</name>
    <name evidence="2" type="ORF">RG298_003686</name>
</gene>
<accession>A0A1S1HXN5</accession>
<dbReference type="SUPFAM" id="SSF47413">
    <property type="entry name" value="lambda repressor-like DNA-binding domains"/>
    <property type="match status" value="1"/>
</dbReference>
<evidence type="ECO:0000313" key="4">
    <source>
        <dbReference type="Proteomes" id="UP000179588"/>
    </source>
</evidence>
<dbReference type="InterPro" id="IPR001387">
    <property type="entry name" value="Cro/C1-type_HTH"/>
</dbReference>
<dbReference type="EMBL" id="ABMABF030000014">
    <property type="protein sequence ID" value="EMJ5135913.1"/>
    <property type="molecule type" value="Genomic_DNA"/>
</dbReference>
<dbReference type="AlphaFoldDB" id="A0A1S1HXN5"/>
<evidence type="ECO:0000313" key="2">
    <source>
        <dbReference type="EMBL" id="EMJ5135913.1"/>
    </source>
</evidence>
<name>A0A1S1HXN5_PROST</name>
<dbReference type="RefSeq" id="WP_070925860.1">
    <property type="nucleotide sequence ID" value="NZ_CANMXG010000014.1"/>
</dbReference>
<comment type="caution">
    <text evidence="3">The sequence shown here is derived from an EMBL/GenBank/DDBJ whole genome shotgun (WGS) entry which is preliminary data.</text>
</comment>
<reference evidence="3 4" key="1">
    <citation type="submission" date="2016-03" db="EMBL/GenBank/DDBJ databases">
        <title>Genome sequence of Providencia stuartii strain, isolated from the salivary glands of larval Lucilia sericata.</title>
        <authorList>
            <person name="Yuan Y."/>
            <person name="Zhang Y."/>
            <person name="Fu S."/>
            <person name="Crippen T.L."/>
            <person name="Visi D."/>
            <person name="Benbow M.E."/>
            <person name="Allen M."/>
            <person name="Tomberlin J.K."/>
            <person name="Sze S.-H."/>
            <person name="Tarone A.M."/>
        </authorList>
    </citation>
    <scope>NUCLEOTIDE SEQUENCE [LARGE SCALE GENOMIC DNA]</scope>
    <source>
        <strain evidence="3 4">Crippen</strain>
    </source>
</reference>
<reference evidence="2" key="2">
    <citation type="submission" date="2024-02" db="EMBL/GenBank/DDBJ databases">
        <authorList>
            <consortium name="Clinical and Environmental Microbiology Branch: Whole genome sequencing antimicrobial resistance pathogens in the healthcare setting"/>
        </authorList>
    </citation>
    <scope>NUCLEOTIDE SEQUENCE</scope>
    <source>
        <strain evidence="2">2021GO-0154</strain>
    </source>
</reference>
<dbReference type="PROSITE" id="PS50943">
    <property type="entry name" value="HTH_CROC1"/>
    <property type="match status" value="1"/>
</dbReference>
<protein>
    <submittedName>
        <fullName evidence="2 3">Transcriptional regulator</fullName>
    </submittedName>
</protein>
<dbReference type="InterPro" id="IPR010982">
    <property type="entry name" value="Lambda_DNA-bd_dom_sf"/>
</dbReference>
<evidence type="ECO:0000313" key="3">
    <source>
        <dbReference type="EMBL" id="OHT25110.1"/>
    </source>
</evidence>
<proteinExistence type="predicted"/>
<dbReference type="Gene3D" id="1.10.260.40">
    <property type="entry name" value="lambda repressor-like DNA-binding domains"/>
    <property type="match status" value="1"/>
</dbReference>
<keyword evidence="4" id="KW-1185">Reference proteome</keyword>
<dbReference type="Pfam" id="PF01381">
    <property type="entry name" value="HTH_3"/>
    <property type="match status" value="1"/>
</dbReference>
<dbReference type="OrthoDB" id="6466430at2"/>
<organism evidence="3 4">
    <name type="scientific">Providencia stuartii</name>
    <dbReference type="NCBI Taxonomy" id="588"/>
    <lineage>
        <taxon>Bacteria</taxon>
        <taxon>Pseudomonadati</taxon>
        <taxon>Pseudomonadota</taxon>
        <taxon>Gammaproteobacteria</taxon>
        <taxon>Enterobacterales</taxon>
        <taxon>Morganellaceae</taxon>
        <taxon>Providencia</taxon>
    </lineage>
</organism>
<dbReference type="GO" id="GO:0003677">
    <property type="term" value="F:DNA binding"/>
    <property type="evidence" value="ECO:0007669"/>
    <property type="project" value="InterPro"/>
</dbReference>
<dbReference type="SMART" id="SM00530">
    <property type="entry name" value="HTH_XRE"/>
    <property type="match status" value="1"/>
</dbReference>
<dbReference type="CDD" id="cd00093">
    <property type="entry name" value="HTH_XRE"/>
    <property type="match status" value="1"/>
</dbReference>
<dbReference type="GeneID" id="92277179"/>
<dbReference type="Proteomes" id="UP000179588">
    <property type="component" value="Unassembled WGS sequence"/>
</dbReference>
<feature type="domain" description="HTH cro/C1-type" evidence="1">
    <location>
        <begin position="21"/>
        <end position="75"/>
    </location>
</feature>